<reference evidence="1" key="1">
    <citation type="journal article" date="2019" name="bioRxiv">
        <title>The Genome of the Zebra Mussel, Dreissena polymorpha: A Resource for Invasive Species Research.</title>
        <authorList>
            <person name="McCartney M.A."/>
            <person name="Auch B."/>
            <person name="Kono T."/>
            <person name="Mallez S."/>
            <person name="Zhang Y."/>
            <person name="Obille A."/>
            <person name="Becker A."/>
            <person name="Abrahante J.E."/>
            <person name="Garbe J."/>
            <person name="Badalamenti J.P."/>
            <person name="Herman A."/>
            <person name="Mangelson H."/>
            <person name="Liachko I."/>
            <person name="Sullivan S."/>
            <person name="Sone E.D."/>
            <person name="Koren S."/>
            <person name="Silverstein K.A.T."/>
            <person name="Beckman K.B."/>
            <person name="Gohl D.M."/>
        </authorList>
    </citation>
    <scope>NUCLEOTIDE SEQUENCE</scope>
    <source>
        <strain evidence="1">Duluth1</strain>
        <tissue evidence="1">Whole animal</tissue>
    </source>
</reference>
<dbReference type="EMBL" id="JAIWYP010000007">
    <property type="protein sequence ID" value="KAH3794579.1"/>
    <property type="molecule type" value="Genomic_DNA"/>
</dbReference>
<dbReference type="Proteomes" id="UP000828390">
    <property type="component" value="Unassembled WGS sequence"/>
</dbReference>
<reference evidence="1" key="2">
    <citation type="submission" date="2020-11" db="EMBL/GenBank/DDBJ databases">
        <authorList>
            <person name="McCartney M.A."/>
            <person name="Auch B."/>
            <person name="Kono T."/>
            <person name="Mallez S."/>
            <person name="Becker A."/>
            <person name="Gohl D.M."/>
            <person name="Silverstein K.A.T."/>
            <person name="Koren S."/>
            <person name="Bechman K.B."/>
            <person name="Herman A."/>
            <person name="Abrahante J.E."/>
            <person name="Garbe J."/>
        </authorList>
    </citation>
    <scope>NUCLEOTIDE SEQUENCE</scope>
    <source>
        <strain evidence="1">Duluth1</strain>
        <tissue evidence="1">Whole animal</tissue>
    </source>
</reference>
<dbReference type="AlphaFoldDB" id="A0A9D4FB79"/>
<evidence type="ECO:0000313" key="2">
    <source>
        <dbReference type="Proteomes" id="UP000828390"/>
    </source>
</evidence>
<dbReference type="Gene3D" id="3.30.70.1820">
    <property type="entry name" value="L1 transposable element, RRM domain"/>
    <property type="match status" value="1"/>
</dbReference>
<name>A0A9D4FB79_DREPO</name>
<protein>
    <submittedName>
        <fullName evidence="1">Uncharacterized protein</fullName>
    </submittedName>
</protein>
<keyword evidence="2" id="KW-1185">Reference proteome</keyword>
<sequence>MLKRTIKAKETANDFRFNDIEQYSKRSNIKIDGVQDKENETSLETADKVIEFLNRHITDLKLNCDDIDIAHRFGPSNSRKSRPIFMKMISRMTKSK</sequence>
<evidence type="ECO:0000313" key="1">
    <source>
        <dbReference type="EMBL" id="KAH3794579.1"/>
    </source>
</evidence>
<comment type="caution">
    <text evidence="1">The sequence shown here is derived from an EMBL/GenBank/DDBJ whole genome shotgun (WGS) entry which is preliminary data.</text>
</comment>
<organism evidence="1 2">
    <name type="scientific">Dreissena polymorpha</name>
    <name type="common">Zebra mussel</name>
    <name type="synonym">Mytilus polymorpha</name>
    <dbReference type="NCBI Taxonomy" id="45954"/>
    <lineage>
        <taxon>Eukaryota</taxon>
        <taxon>Metazoa</taxon>
        <taxon>Spiralia</taxon>
        <taxon>Lophotrochozoa</taxon>
        <taxon>Mollusca</taxon>
        <taxon>Bivalvia</taxon>
        <taxon>Autobranchia</taxon>
        <taxon>Heteroconchia</taxon>
        <taxon>Euheterodonta</taxon>
        <taxon>Imparidentia</taxon>
        <taxon>Neoheterodontei</taxon>
        <taxon>Myida</taxon>
        <taxon>Dreissenoidea</taxon>
        <taxon>Dreissenidae</taxon>
        <taxon>Dreissena</taxon>
    </lineage>
</organism>
<gene>
    <name evidence="1" type="ORF">DPMN_148116</name>
</gene>
<accession>A0A9D4FB79</accession>
<proteinExistence type="predicted"/>